<keyword evidence="3" id="KW-1185">Reference proteome</keyword>
<protein>
    <submittedName>
        <fullName evidence="2">Uncharacterized protein</fullName>
    </submittedName>
</protein>
<evidence type="ECO:0000313" key="3">
    <source>
        <dbReference type="Proteomes" id="UP001189429"/>
    </source>
</evidence>
<evidence type="ECO:0000256" key="1">
    <source>
        <dbReference type="SAM" id="MobiDB-lite"/>
    </source>
</evidence>
<evidence type="ECO:0000313" key="2">
    <source>
        <dbReference type="EMBL" id="CAK0834118.1"/>
    </source>
</evidence>
<organism evidence="2 3">
    <name type="scientific">Prorocentrum cordatum</name>
    <dbReference type="NCBI Taxonomy" id="2364126"/>
    <lineage>
        <taxon>Eukaryota</taxon>
        <taxon>Sar</taxon>
        <taxon>Alveolata</taxon>
        <taxon>Dinophyceae</taxon>
        <taxon>Prorocentrales</taxon>
        <taxon>Prorocentraceae</taxon>
        <taxon>Prorocentrum</taxon>
    </lineage>
</organism>
<feature type="region of interest" description="Disordered" evidence="1">
    <location>
        <begin position="23"/>
        <end position="50"/>
    </location>
</feature>
<dbReference type="Proteomes" id="UP001189429">
    <property type="component" value="Unassembled WGS sequence"/>
</dbReference>
<gene>
    <name evidence="2" type="ORF">PCOR1329_LOCUS31607</name>
</gene>
<feature type="region of interest" description="Disordered" evidence="1">
    <location>
        <begin position="103"/>
        <end position="151"/>
    </location>
</feature>
<sequence>MRRAPRPSPRACRTALPRALWNALEQAHPRPGPVRTGQAAPGPRAPERTHRALALPAEAPTPDRAAHWRLGPCPDQLSSGVSADAGRPTNLFYYTAKTNFGPGCVQQRGGPGFARPRRRAGRAEVQVSRAGAGGRGDEAGARAEERRELQG</sequence>
<accession>A0ABN9SQD2</accession>
<name>A0ABN9SQD2_9DINO</name>
<reference evidence="2" key="1">
    <citation type="submission" date="2023-10" db="EMBL/GenBank/DDBJ databases">
        <authorList>
            <person name="Chen Y."/>
            <person name="Shah S."/>
            <person name="Dougan E. K."/>
            <person name="Thang M."/>
            <person name="Chan C."/>
        </authorList>
    </citation>
    <scope>NUCLEOTIDE SEQUENCE [LARGE SCALE GENOMIC DNA]</scope>
</reference>
<dbReference type="EMBL" id="CAUYUJ010012514">
    <property type="protein sequence ID" value="CAK0834118.1"/>
    <property type="molecule type" value="Genomic_DNA"/>
</dbReference>
<feature type="compositionally biased region" description="Basic and acidic residues" evidence="1">
    <location>
        <begin position="135"/>
        <end position="151"/>
    </location>
</feature>
<comment type="caution">
    <text evidence="2">The sequence shown here is derived from an EMBL/GenBank/DDBJ whole genome shotgun (WGS) entry which is preliminary data.</text>
</comment>
<proteinExistence type="predicted"/>